<name>H3ALA4_LATCH</name>
<dbReference type="Bgee" id="ENSLACG00000009183">
    <property type="expression patterns" value="Expressed in post-anal tail muscle and 6 other cell types or tissues"/>
</dbReference>
<reference evidence="2" key="2">
    <citation type="submission" date="2025-08" db="UniProtKB">
        <authorList>
            <consortium name="Ensembl"/>
        </authorList>
    </citation>
    <scope>IDENTIFICATION</scope>
</reference>
<accession>H3ALA4</accession>
<dbReference type="OMA" id="MQNTVDH"/>
<evidence type="ECO:0000256" key="1">
    <source>
        <dbReference type="SAM" id="MobiDB-lite"/>
    </source>
</evidence>
<feature type="region of interest" description="Disordered" evidence="1">
    <location>
        <begin position="1"/>
        <end position="25"/>
    </location>
</feature>
<protein>
    <submittedName>
        <fullName evidence="2">Peroxiredoxin like 2C</fullName>
    </submittedName>
</protein>
<sequence>MATHPPVTQQIGSSGQEEEPPPPSGAGWLREAEKCYVLERRGSRVAFKDLYQDSRAVIVFVRHFLCYTCKEYVEDLAKIPKRFLTEFCSLIGYSHEIYVDPDRIIYKKLGMKRGETFRKSARSPHVKSNMLTGSIKSIWRAMTSPAFDFQGDPAQQGGALIVGPGDEVHFCHLDMNRLDHMPIHLLLQLAGVQTVDFTNKPQIIDV</sequence>
<dbReference type="InterPro" id="IPR036249">
    <property type="entry name" value="Thioredoxin-like_sf"/>
</dbReference>
<dbReference type="STRING" id="7897.ENSLACP00000010425"/>
<reference evidence="2" key="3">
    <citation type="submission" date="2025-09" db="UniProtKB">
        <authorList>
            <consortium name="Ensembl"/>
        </authorList>
    </citation>
    <scope>IDENTIFICATION</scope>
</reference>
<dbReference type="EMBL" id="AFYH01124890">
    <property type="status" value="NOT_ANNOTATED_CDS"/>
    <property type="molecule type" value="Genomic_DNA"/>
</dbReference>
<dbReference type="SUPFAM" id="SSF52833">
    <property type="entry name" value="Thioredoxin-like"/>
    <property type="match status" value="1"/>
</dbReference>
<keyword evidence="3" id="KW-1185">Reference proteome</keyword>
<dbReference type="AlphaFoldDB" id="H3ALA4"/>
<dbReference type="PANTHER" id="PTHR28630:SF3">
    <property type="entry name" value="PEROXIREDOXIN-LIKE 2C"/>
    <property type="match status" value="1"/>
</dbReference>
<evidence type="ECO:0000313" key="2">
    <source>
        <dbReference type="Ensembl" id="ENSLACP00000010425.1"/>
    </source>
</evidence>
<dbReference type="eggNOG" id="KOG4498">
    <property type="taxonomic scope" value="Eukaryota"/>
</dbReference>
<dbReference type="FunCoup" id="H3ALA4">
    <property type="interactions" value="57"/>
</dbReference>
<proteinExistence type="predicted"/>
<dbReference type="InParanoid" id="H3ALA4"/>
<dbReference type="HOGENOM" id="CLU_035338_2_0_1"/>
<dbReference type="EMBL" id="AFYH01124889">
    <property type="status" value="NOT_ANNOTATED_CDS"/>
    <property type="molecule type" value="Genomic_DNA"/>
</dbReference>
<evidence type="ECO:0000313" key="3">
    <source>
        <dbReference type="Proteomes" id="UP000008672"/>
    </source>
</evidence>
<dbReference type="Proteomes" id="UP000008672">
    <property type="component" value="Unassembled WGS sequence"/>
</dbReference>
<dbReference type="GeneTree" id="ENSGT00510000048363"/>
<organism evidence="2 3">
    <name type="scientific">Latimeria chalumnae</name>
    <name type="common">Coelacanth</name>
    <dbReference type="NCBI Taxonomy" id="7897"/>
    <lineage>
        <taxon>Eukaryota</taxon>
        <taxon>Metazoa</taxon>
        <taxon>Chordata</taxon>
        <taxon>Craniata</taxon>
        <taxon>Vertebrata</taxon>
        <taxon>Euteleostomi</taxon>
        <taxon>Coelacanthiformes</taxon>
        <taxon>Coelacanthidae</taxon>
        <taxon>Latimeria</taxon>
    </lineage>
</organism>
<dbReference type="CDD" id="cd02970">
    <property type="entry name" value="PRX_like2"/>
    <property type="match status" value="1"/>
</dbReference>
<dbReference type="EMBL" id="AFYH01124891">
    <property type="status" value="NOT_ANNOTATED_CDS"/>
    <property type="molecule type" value="Genomic_DNA"/>
</dbReference>
<feature type="compositionally biased region" description="Polar residues" evidence="1">
    <location>
        <begin position="1"/>
        <end position="11"/>
    </location>
</feature>
<dbReference type="Pfam" id="PF13911">
    <property type="entry name" value="AhpC-TSA_2"/>
    <property type="match status" value="1"/>
</dbReference>
<dbReference type="PANTHER" id="PTHR28630">
    <property type="match status" value="1"/>
</dbReference>
<dbReference type="CTD" id="195827"/>
<dbReference type="EMBL" id="AFYH01124892">
    <property type="status" value="NOT_ANNOTATED_CDS"/>
    <property type="molecule type" value="Genomic_DNA"/>
</dbReference>
<reference evidence="3" key="1">
    <citation type="submission" date="2011-08" db="EMBL/GenBank/DDBJ databases">
        <title>The draft genome of Latimeria chalumnae.</title>
        <authorList>
            <person name="Di Palma F."/>
            <person name="Alfoldi J."/>
            <person name="Johnson J."/>
            <person name="Berlin A."/>
            <person name="Gnerre S."/>
            <person name="Jaffe D."/>
            <person name="MacCallum I."/>
            <person name="Young S."/>
            <person name="Walker B.J."/>
            <person name="Lander E."/>
            <person name="Lindblad-Toh K."/>
        </authorList>
    </citation>
    <scope>NUCLEOTIDE SEQUENCE [LARGE SCALE GENOMIC DNA]</scope>
    <source>
        <strain evidence="3">Wild caught</strain>
    </source>
</reference>
<gene>
    <name evidence="2" type="primary">PRXL2C</name>
</gene>
<dbReference type="KEGG" id="lcm:102360502"/>
<dbReference type="OrthoDB" id="40334at2759"/>
<dbReference type="Ensembl" id="ENSLACT00000010504.1">
    <property type="protein sequence ID" value="ENSLACP00000010425.1"/>
    <property type="gene ID" value="ENSLACG00000009183.1"/>
</dbReference>
<dbReference type="InterPro" id="IPR032801">
    <property type="entry name" value="PXL2A/B/C"/>
</dbReference>
<dbReference type="GeneID" id="102360502"/>
<dbReference type="RefSeq" id="XP_006001942.1">
    <property type="nucleotide sequence ID" value="XM_006001880.3"/>
</dbReference>